<dbReference type="GO" id="GO:0008168">
    <property type="term" value="F:methyltransferase activity"/>
    <property type="evidence" value="ECO:0007669"/>
    <property type="project" value="UniProtKB-KW"/>
</dbReference>
<evidence type="ECO:0000313" key="2">
    <source>
        <dbReference type="EMBL" id="OIW28761.1"/>
    </source>
</evidence>
<dbReference type="PANTHER" id="PTHR43591">
    <property type="entry name" value="METHYLTRANSFERASE"/>
    <property type="match status" value="1"/>
</dbReference>
<protein>
    <submittedName>
        <fullName evidence="2">S-adenosyl-L-methionine-dependent methyltransferase</fullName>
    </submittedName>
</protein>
<dbReference type="Pfam" id="PF01209">
    <property type="entry name" value="Ubie_methyltran"/>
    <property type="match status" value="1"/>
</dbReference>
<reference evidence="2 3" key="1">
    <citation type="submission" date="2016-10" db="EMBL/GenBank/DDBJ databases">
        <title>Draft genome sequence of Coniochaeta ligniaria NRRL30616, a lignocellulolytic fungus for bioabatement of inhibitors in plant biomass hydrolysates.</title>
        <authorList>
            <consortium name="DOE Joint Genome Institute"/>
            <person name="Jimenez D.J."/>
            <person name="Hector R.E."/>
            <person name="Riley R."/>
            <person name="Sun H."/>
            <person name="Grigoriev I.V."/>
            <person name="Van Elsas J.D."/>
            <person name="Nichols N.N."/>
        </authorList>
    </citation>
    <scope>NUCLEOTIDE SEQUENCE [LARGE SCALE GENOMIC DNA]</scope>
    <source>
        <strain evidence="2 3">NRRL 30616</strain>
    </source>
</reference>
<dbReference type="AlphaFoldDB" id="A0A1J7J652"/>
<keyword evidence="2" id="KW-0808">Transferase</keyword>
<organism evidence="2 3">
    <name type="scientific">Coniochaeta ligniaria NRRL 30616</name>
    <dbReference type="NCBI Taxonomy" id="1408157"/>
    <lineage>
        <taxon>Eukaryota</taxon>
        <taxon>Fungi</taxon>
        <taxon>Dikarya</taxon>
        <taxon>Ascomycota</taxon>
        <taxon>Pezizomycotina</taxon>
        <taxon>Sordariomycetes</taxon>
        <taxon>Sordariomycetidae</taxon>
        <taxon>Coniochaetales</taxon>
        <taxon>Coniochaetaceae</taxon>
        <taxon>Coniochaeta</taxon>
    </lineage>
</organism>
<dbReference type="GO" id="GO:0032259">
    <property type="term" value="P:methylation"/>
    <property type="evidence" value="ECO:0007669"/>
    <property type="project" value="UniProtKB-KW"/>
</dbReference>
<dbReference type="SUPFAM" id="SSF53335">
    <property type="entry name" value="S-adenosyl-L-methionine-dependent methyltransferases"/>
    <property type="match status" value="1"/>
</dbReference>
<keyword evidence="3" id="KW-1185">Reference proteome</keyword>
<name>A0A1J7J652_9PEZI</name>
<dbReference type="InterPro" id="IPR029063">
    <property type="entry name" value="SAM-dependent_MTases_sf"/>
</dbReference>
<evidence type="ECO:0000313" key="3">
    <source>
        <dbReference type="Proteomes" id="UP000182658"/>
    </source>
</evidence>
<dbReference type="CDD" id="cd02440">
    <property type="entry name" value="AdoMet_MTases"/>
    <property type="match status" value="1"/>
</dbReference>
<keyword evidence="2" id="KW-0489">Methyltransferase</keyword>
<comment type="similarity">
    <text evidence="1">Belongs to the methyltransferase superfamily. LaeA methyltransferase family.</text>
</comment>
<dbReference type="EMBL" id="KV875098">
    <property type="protein sequence ID" value="OIW28761.1"/>
    <property type="molecule type" value="Genomic_DNA"/>
</dbReference>
<dbReference type="Proteomes" id="UP000182658">
    <property type="component" value="Unassembled WGS sequence"/>
</dbReference>
<dbReference type="InParanoid" id="A0A1J7J652"/>
<proteinExistence type="inferred from homology"/>
<dbReference type="OrthoDB" id="2013972at2759"/>
<sequence length="277" mass="31330">MVEFLDTVSAPLASKMLQQMGLDKTTEPFKLLDNGAGLGVVAAEIQKMVNKQVLAKSSIISADFSESTVEFVRRRIEKEGWVNTDARVVDAQKTGFPDNEFTHLTMNIGFHVVPDSEAALRESIRVLKPGGTLGFTTWHDHGSGWEPDFRSALASFPFEAPFVMRMQTTRWGNWSNVNWIRRTLEDLGLEDVKVDVMARLQHIHSPDDFVACFEMMFGWVINSNWSEELRREHGLEEVKSLIREHLEAKYGGRDWDVTWTSIIASARVPGGKYVEAV</sequence>
<evidence type="ECO:0000256" key="1">
    <source>
        <dbReference type="ARBA" id="ARBA00038158"/>
    </source>
</evidence>
<accession>A0A1J7J652</accession>
<dbReference type="Gene3D" id="3.40.50.150">
    <property type="entry name" value="Vaccinia Virus protein VP39"/>
    <property type="match status" value="1"/>
</dbReference>
<gene>
    <name evidence="2" type="ORF">CONLIGDRAFT_654883</name>
</gene>